<keyword evidence="3" id="KW-1003">Cell membrane</keyword>
<accession>A0A1X3RTI6</accession>
<keyword evidence="5 10" id="KW-0812">Transmembrane</keyword>
<protein>
    <recommendedName>
        <fullName evidence="2">cyclic-guanylate-specific phosphodiesterase</fullName>
        <ecNumber evidence="2">3.1.4.52</ecNumber>
    </recommendedName>
</protein>
<dbReference type="Proteomes" id="UP000194020">
    <property type="component" value="Unassembled WGS sequence"/>
</dbReference>
<evidence type="ECO:0000256" key="5">
    <source>
        <dbReference type="ARBA" id="ARBA00022692"/>
    </source>
</evidence>
<dbReference type="PANTHER" id="PTHR33121:SF81">
    <property type="entry name" value="CYCLIC DI-GMP PHOSPHODIESTERASE PDEB-RELATED"/>
    <property type="match status" value="1"/>
</dbReference>
<dbReference type="InterPro" id="IPR050706">
    <property type="entry name" value="Cyclic-di-GMP_PDE-like"/>
</dbReference>
<evidence type="ECO:0000256" key="10">
    <source>
        <dbReference type="SAM" id="Phobius"/>
    </source>
</evidence>
<evidence type="ECO:0000313" key="12">
    <source>
        <dbReference type="EMBL" id="OSN05020.1"/>
    </source>
</evidence>
<keyword evidence="8 10" id="KW-0472">Membrane</keyword>
<evidence type="ECO:0000256" key="1">
    <source>
        <dbReference type="ARBA" id="ARBA00004651"/>
    </source>
</evidence>
<dbReference type="InterPro" id="IPR001633">
    <property type="entry name" value="EAL_dom"/>
</dbReference>
<evidence type="ECO:0000259" key="11">
    <source>
        <dbReference type="PROSITE" id="PS50883"/>
    </source>
</evidence>
<gene>
    <name evidence="12" type="ORF">AU511_11005</name>
</gene>
<dbReference type="InterPro" id="IPR024744">
    <property type="entry name" value="CSS-motif_dom"/>
</dbReference>
<keyword evidence="6" id="KW-0378">Hydrolase</keyword>
<dbReference type="EMBL" id="LUTP01000026">
    <property type="protein sequence ID" value="OSN05020.1"/>
    <property type="molecule type" value="Genomic_DNA"/>
</dbReference>
<comment type="subcellular location">
    <subcellularLocation>
        <location evidence="1">Cell membrane</location>
        <topology evidence="1">Multi-pass membrane protein</topology>
    </subcellularLocation>
</comment>
<evidence type="ECO:0000256" key="9">
    <source>
        <dbReference type="ARBA" id="ARBA00034290"/>
    </source>
</evidence>
<organism evidence="12 13">
    <name type="scientific">Lonsdalea iberica</name>
    <dbReference type="NCBI Taxonomy" id="1082703"/>
    <lineage>
        <taxon>Bacteria</taxon>
        <taxon>Pseudomonadati</taxon>
        <taxon>Pseudomonadota</taxon>
        <taxon>Gammaproteobacteria</taxon>
        <taxon>Enterobacterales</taxon>
        <taxon>Pectobacteriaceae</taxon>
        <taxon>Lonsdalea</taxon>
    </lineage>
</organism>
<feature type="transmembrane region" description="Helical" evidence="10">
    <location>
        <begin position="20"/>
        <end position="39"/>
    </location>
</feature>
<name>A0A1X3RTI6_9GAMM</name>
<sequence length="535" mass="60906">MEASLVVYSRVQARKYRAGLLAAAILPLILGFIFSYIIARQDVKRDLEATTQVILHQAETINSMAWNQVAKLAPMEGKSCDSVLNDLIRQGTLSAYFRSLGLLRGHDMYCSSVSGDRVVPFTQIIQYPLPVVQPEMWSLSVPRTRGVPSRPAIIFTRQFSPTYGAFVVVDGQYLLDFMSAINNARPYYLTVQFNGGFRVQEGEQRQIPHWFISPLFHERASKRYPIIVSAEVQPEEIQQDWLNDFLTFLPLSLFLSLTFIYIVRSWKKRKMSLRDELRKGIQSNEFSVYYQPLYDMKTERCIGAEALLRWFRPGGRTISPDIFIPSAENEGLIIPLTHHLFKLLAADVSQWALPQDFRLGINVAAAHIHHPNFVEDIRQLAKTLRSQHVQVTLELTERSLISDTHDVVKKLTQLRSEGILIAVDDFGTGHCSLSYLQMFPLDYLKIDKGFIGTIESANQDTPVLDAIINLSHRLALRMVAEGVNSAYEYDYLKRCGVQLMQGYLYARPMSSEALMAWLKEQGQQKFIAPSETETA</sequence>
<proteinExistence type="predicted"/>
<dbReference type="SMART" id="SM00052">
    <property type="entry name" value="EAL"/>
    <property type="match status" value="1"/>
</dbReference>
<evidence type="ECO:0000256" key="4">
    <source>
        <dbReference type="ARBA" id="ARBA00022636"/>
    </source>
</evidence>
<reference evidence="12 13" key="1">
    <citation type="submission" date="2016-02" db="EMBL/GenBank/DDBJ databases">
        <title>Species-wide whole genome sequencing reveals diversity, host range in Lonsdalea quercina.</title>
        <authorList>
            <person name="Li Y."/>
        </authorList>
    </citation>
    <scope>NUCLEOTIDE SEQUENCE [LARGE SCALE GENOMIC DNA]</scope>
    <source>
        <strain evidence="12 13">LMG 26264</strain>
    </source>
</reference>
<dbReference type="InterPro" id="IPR035919">
    <property type="entry name" value="EAL_sf"/>
</dbReference>
<evidence type="ECO:0000256" key="8">
    <source>
        <dbReference type="ARBA" id="ARBA00023136"/>
    </source>
</evidence>
<dbReference type="PANTHER" id="PTHR33121">
    <property type="entry name" value="CYCLIC DI-GMP PHOSPHODIESTERASE PDEF"/>
    <property type="match status" value="1"/>
</dbReference>
<evidence type="ECO:0000256" key="6">
    <source>
        <dbReference type="ARBA" id="ARBA00022801"/>
    </source>
</evidence>
<dbReference type="OrthoDB" id="675397at2"/>
<dbReference type="EC" id="3.1.4.52" evidence="2"/>
<dbReference type="CDD" id="cd01948">
    <property type="entry name" value="EAL"/>
    <property type="match status" value="1"/>
</dbReference>
<dbReference type="PROSITE" id="PS50883">
    <property type="entry name" value="EAL"/>
    <property type="match status" value="1"/>
</dbReference>
<evidence type="ECO:0000256" key="2">
    <source>
        <dbReference type="ARBA" id="ARBA00012282"/>
    </source>
</evidence>
<dbReference type="SUPFAM" id="SSF141868">
    <property type="entry name" value="EAL domain-like"/>
    <property type="match status" value="1"/>
</dbReference>
<keyword evidence="4" id="KW-0973">c-di-GMP</keyword>
<dbReference type="GO" id="GO:0071111">
    <property type="term" value="F:cyclic-guanylate-specific phosphodiesterase activity"/>
    <property type="evidence" value="ECO:0007669"/>
    <property type="project" value="UniProtKB-EC"/>
</dbReference>
<keyword evidence="7 10" id="KW-1133">Transmembrane helix</keyword>
<evidence type="ECO:0000313" key="13">
    <source>
        <dbReference type="Proteomes" id="UP000194020"/>
    </source>
</evidence>
<dbReference type="Pfam" id="PF12792">
    <property type="entry name" value="CSS-motif"/>
    <property type="match status" value="1"/>
</dbReference>
<feature type="domain" description="EAL" evidence="11">
    <location>
        <begin position="270"/>
        <end position="522"/>
    </location>
</feature>
<dbReference type="AlphaFoldDB" id="A0A1X3RTI6"/>
<dbReference type="Pfam" id="PF00563">
    <property type="entry name" value="EAL"/>
    <property type="match status" value="1"/>
</dbReference>
<evidence type="ECO:0000256" key="7">
    <source>
        <dbReference type="ARBA" id="ARBA00022989"/>
    </source>
</evidence>
<dbReference type="Gene3D" id="3.20.20.450">
    <property type="entry name" value="EAL domain"/>
    <property type="match status" value="1"/>
</dbReference>
<dbReference type="GO" id="GO:0005886">
    <property type="term" value="C:plasma membrane"/>
    <property type="evidence" value="ECO:0007669"/>
    <property type="project" value="UniProtKB-SubCell"/>
</dbReference>
<comment type="catalytic activity">
    <reaction evidence="9">
        <text>3',3'-c-di-GMP + H2O = 5'-phosphoguanylyl(3'-&gt;5')guanosine + H(+)</text>
        <dbReference type="Rhea" id="RHEA:24902"/>
        <dbReference type="ChEBI" id="CHEBI:15377"/>
        <dbReference type="ChEBI" id="CHEBI:15378"/>
        <dbReference type="ChEBI" id="CHEBI:58754"/>
        <dbReference type="ChEBI" id="CHEBI:58805"/>
        <dbReference type="EC" id="3.1.4.52"/>
    </reaction>
</comment>
<comment type="caution">
    <text evidence="12">The sequence shown here is derived from an EMBL/GenBank/DDBJ whole genome shotgun (WGS) entry which is preliminary data.</text>
</comment>
<evidence type="ECO:0000256" key="3">
    <source>
        <dbReference type="ARBA" id="ARBA00022475"/>
    </source>
</evidence>